<keyword evidence="1" id="KW-1133">Transmembrane helix</keyword>
<feature type="transmembrane region" description="Helical" evidence="1">
    <location>
        <begin position="151"/>
        <end position="172"/>
    </location>
</feature>
<feature type="transmembrane region" description="Helical" evidence="1">
    <location>
        <begin position="53"/>
        <end position="71"/>
    </location>
</feature>
<organism evidence="2 3">
    <name type="scientific">Paenibacillus gallinarum</name>
    <dbReference type="NCBI Taxonomy" id="2762232"/>
    <lineage>
        <taxon>Bacteria</taxon>
        <taxon>Bacillati</taxon>
        <taxon>Bacillota</taxon>
        <taxon>Bacilli</taxon>
        <taxon>Bacillales</taxon>
        <taxon>Paenibacillaceae</taxon>
        <taxon>Paenibacillus</taxon>
    </lineage>
</organism>
<dbReference type="Pfam" id="PF05857">
    <property type="entry name" value="TraX"/>
    <property type="match status" value="1"/>
</dbReference>
<sequence>MHWIAMLTMLIDHIGAIFYQDQGIFRIIGRFAFPIYAFSTYLGYKYTSNMKRYTYRLLLLAIISQIPFMLAFQHYNLNVIWTLLSSLLVLQLLDKSQSGISKVLIIMICGILMELSTMDYGIYGLFLVLIFRYTEGMVMVGAHLILNIADMVVSELQIWSTLATVYIAFLMYKGASFRSTVPRWLWVSFYPLHLAVLAVIRMV</sequence>
<dbReference type="EMBL" id="JACSQL010000001">
    <property type="protein sequence ID" value="MBD7967130.1"/>
    <property type="molecule type" value="Genomic_DNA"/>
</dbReference>
<evidence type="ECO:0000313" key="2">
    <source>
        <dbReference type="EMBL" id="MBD7967130.1"/>
    </source>
</evidence>
<keyword evidence="1" id="KW-0812">Transmembrane</keyword>
<feature type="transmembrane region" description="Helical" evidence="1">
    <location>
        <begin position="105"/>
        <end position="131"/>
    </location>
</feature>
<evidence type="ECO:0000313" key="3">
    <source>
        <dbReference type="Proteomes" id="UP000608071"/>
    </source>
</evidence>
<comment type="caution">
    <text evidence="2">The sequence shown here is derived from an EMBL/GenBank/DDBJ whole genome shotgun (WGS) entry which is preliminary data.</text>
</comment>
<dbReference type="InterPro" id="IPR008875">
    <property type="entry name" value="TraX"/>
</dbReference>
<reference evidence="2 3" key="1">
    <citation type="submission" date="2020-08" db="EMBL/GenBank/DDBJ databases">
        <title>A Genomic Blueprint of the Chicken Gut Microbiome.</title>
        <authorList>
            <person name="Gilroy R."/>
            <person name="Ravi A."/>
            <person name="Getino M."/>
            <person name="Pursley I."/>
            <person name="Horton D.L."/>
            <person name="Alikhan N.-F."/>
            <person name="Baker D."/>
            <person name="Gharbi K."/>
            <person name="Hall N."/>
            <person name="Watson M."/>
            <person name="Adriaenssens E.M."/>
            <person name="Foster-Nyarko E."/>
            <person name="Jarju S."/>
            <person name="Secka A."/>
            <person name="Antonio M."/>
            <person name="Oren A."/>
            <person name="Chaudhuri R."/>
            <person name="La Ragione R.M."/>
            <person name="Hildebrand F."/>
            <person name="Pallen M.J."/>
        </authorList>
    </citation>
    <scope>NUCLEOTIDE SEQUENCE [LARGE SCALE GENOMIC DNA]</scope>
    <source>
        <strain evidence="2 3">Sa2BVA9</strain>
    </source>
</reference>
<accession>A0ABR8SUG7</accession>
<proteinExistence type="predicted"/>
<keyword evidence="1" id="KW-0472">Membrane</keyword>
<keyword evidence="3" id="KW-1185">Reference proteome</keyword>
<feature type="transmembrane region" description="Helical" evidence="1">
    <location>
        <begin position="24"/>
        <end position="44"/>
    </location>
</feature>
<dbReference type="Proteomes" id="UP000608071">
    <property type="component" value="Unassembled WGS sequence"/>
</dbReference>
<protein>
    <submittedName>
        <fullName evidence="2">Conjugal transfer protein TraX</fullName>
    </submittedName>
</protein>
<evidence type="ECO:0000256" key="1">
    <source>
        <dbReference type="SAM" id="Phobius"/>
    </source>
</evidence>
<name>A0ABR8SUG7_9BACL</name>
<gene>
    <name evidence="2" type="ORF">H9647_03560</name>
</gene>
<feature type="transmembrane region" description="Helical" evidence="1">
    <location>
        <begin position="184"/>
        <end position="202"/>
    </location>
</feature>